<dbReference type="PANTHER" id="PTHR43874">
    <property type="entry name" value="TWO-COMPONENT RESPONSE REGULATOR"/>
    <property type="match status" value="1"/>
</dbReference>
<organism evidence="5 6">
    <name type="scientific">Canna indica</name>
    <name type="common">Indian-shot</name>
    <dbReference type="NCBI Taxonomy" id="4628"/>
    <lineage>
        <taxon>Eukaryota</taxon>
        <taxon>Viridiplantae</taxon>
        <taxon>Streptophyta</taxon>
        <taxon>Embryophyta</taxon>
        <taxon>Tracheophyta</taxon>
        <taxon>Spermatophyta</taxon>
        <taxon>Magnoliopsida</taxon>
        <taxon>Liliopsida</taxon>
        <taxon>Zingiberales</taxon>
        <taxon>Cannaceae</taxon>
        <taxon>Canna</taxon>
    </lineage>
</organism>
<keyword evidence="1" id="KW-0902">Two-component regulatory system</keyword>
<protein>
    <recommendedName>
        <fullName evidence="4">Response regulatory domain-containing protein</fullName>
    </recommendedName>
</protein>
<feature type="domain" description="Response regulatory" evidence="4">
    <location>
        <begin position="28"/>
        <end position="155"/>
    </location>
</feature>
<dbReference type="PROSITE" id="PS50110">
    <property type="entry name" value="RESPONSE_REGULATORY"/>
    <property type="match status" value="1"/>
</dbReference>
<evidence type="ECO:0000256" key="2">
    <source>
        <dbReference type="PROSITE-ProRule" id="PRU00169"/>
    </source>
</evidence>
<feature type="region of interest" description="Disordered" evidence="3">
    <location>
        <begin position="156"/>
        <end position="181"/>
    </location>
</feature>
<reference evidence="5 6" key="1">
    <citation type="submission" date="2023-10" db="EMBL/GenBank/DDBJ databases">
        <title>Chromosome-scale genome assembly provides insights into flower coloration mechanisms of Canna indica.</title>
        <authorList>
            <person name="Li C."/>
        </authorList>
    </citation>
    <scope>NUCLEOTIDE SEQUENCE [LARGE SCALE GENOMIC DNA]</scope>
    <source>
        <tissue evidence="5">Flower</tissue>
    </source>
</reference>
<dbReference type="GO" id="GO:0009736">
    <property type="term" value="P:cytokinin-activated signaling pathway"/>
    <property type="evidence" value="ECO:0007669"/>
    <property type="project" value="InterPro"/>
</dbReference>
<gene>
    <name evidence="5" type="ORF">Cni_G21457</name>
</gene>
<dbReference type="GO" id="GO:0000160">
    <property type="term" value="P:phosphorelay signal transduction system"/>
    <property type="evidence" value="ECO:0007669"/>
    <property type="project" value="UniProtKB-KW"/>
</dbReference>
<evidence type="ECO:0000256" key="1">
    <source>
        <dbReference type="ARBA" id="ARBA00023012"/>
    </source>
</evidence>
<name>A0AAQ3QLP3_9LILI</name>
<keyword evidence="6" id="KW-1185">Reference proteome</keyword>
<dbReference type="AlphaFoldDB" id="A0AAQ3QLP3"/>
<dbReference type="Proteomes" id="UP001327560">
    <property type="component" value="Chromosome 7"/>
</dbReference>
<dbReference type="SUPFAM" id="SSF52172">
    <property type="entry name" value="CheY-like"/>
    <property type="match status" value="1"/>
</dbReference>
<dbReference type="EMBL" id="CP136896">
    <property type="protein sequence ID" value="WOL12690.1"/>
    <property type="molecule type" value="Genomic_DNA"/>
</dbReference>
<dbReference type="InterPro" id="IPR001789">
    <property type="entry name" value="Sig_transdc_resp-reg_receiver"/>
</dbReference>
<dbReference type="Pfam" id="PF00072">
    <property type="entry name" value="Response_reg"/>
    <property type="match status" value="1"/>
</dbReference>
<dbReference type="Gene3D" id="3.40.50.2300">
    <property type="match status" value="1"/>
</dbReference>
<proteinExistence type="predicted"/>
<dbReference type="InterPro" id="IPR011006">
    <property type="entry name" value="CheY-like_superfamily"/>
</dbReference>
<evidence type="ECO:0000259" key="4">
    <source>
        <dbReference type="PROSITE" id="PS50110"/>
    </source>
</evidence>
<feature type="modified residue" description="4-aspartylphosphate" evidence="2">
    <location>
        <position position="88"/>
    </location>
</feature>
<dbReference type="SMART" id="SM00448">
    <property type="entry name" value="REC"/>
    <property type="match status" value="1"/>
</dbReference>
<dbReference type="CDD" id="cd17581">
    <property type="entry name" value="REC_typeA_ARR"/>
    <property type="match status" value="1"/>
</dbReference>
<evidence type="ECO:0000313" key="6">
    <source>
        <dbReference type="Proteomes" id="UP001327560"/>
    </source>
</evidence>
<keyword evidence="2" id="KW-0597">Phosphoprotein</keyword>
<evidence type="ECO:0000313" key="5">
    <source>
        <dbReference type="EMBL" id="WOL12690.1"/>
    </source>
</evidence>
<accession>A0AAQ3QLP3</accession>
<dbReference type="InterPro" id="IPR045279">
    <property type="entry name" value="ARR-like"/>
</dbReference>
<evidence type="ECO:0000256" key="3">
    <source>
        <dbReference type="SAM" id="MobiDB-lite"/>
    </source>
</evidence>
<dbReference type="PANTHER" id="PTHR43874:SF85">
    <property type="entry name" value="TWO-COMPONENT RESPONSE REGULATOR ORR2"/>
    <property type="match status" value="1"/>
</dbReference>
<sequence length="210" mass="23635">MEEKKNNNKEGEEETEIAAEAAELKEVRVLVVDDSPVDRRIVEGLLKGSGEMFQVIAVDSGKKAMQVLGLEEGKSKSDDEKIDIILTDYCMPEMTGYDLLKFVKEQTYPKSIPVFIMSSENEPQRVSRCRAIGAEDFILKPLRTKDVEKLRDFARPASPKVSAKRKMSLPEMTAENSSSDRRPCIAAWQWPHTHSNHLSPSTRISNPELA</sequence>